<proteinExistence type="predicted"/>
<reference evidence="2" key="1">
    <citation type="submission" date="2011-01" db="EMBL/GenBank/DDBJ databases">
        <authorList>
            <person name="Muzny D."/>
            <person name="Qin X."/>
            <person name="Buhay C."/>
            <person name="Dugan-Rocha S."/>
            <person name="Ding Y."/>
            <person name="Chen G."/>
            <person name="Hawes A."/>
            <person name="Holder M."/>
            <person name="Jhangiani S."/>
            <person name="Johnson A."/>
            <person name="Khan Z."/>
            <person name="Li Z."/>
            <person name="Liu W."/>
            <person name="Liu X."/>
            <person name="Perez L."/>
            <person name="Shen H."/>
            <person name="Wang Q."/>
            <person name="Watt J."/>
            <person name="Xi L."/>
            <person name="Xin Y."/>
            <person name="Zhou J."/>
            <person name="Deng J."/>
            <person name="Jiang H."/>
            <person name="Liu Y."/>
            <person name="Qu J."/>
            <person name="Song X.-Z."/>
            <person name="Zhang L."/>
            <person name="Villasana D."/>
            <person name="Johnson A."/>
            <person name="Liu J."/>
            <person name="Liyanage D."/>
            <person name="Lorensuhewa L."/>
            <person name="Robinson T."/>
            <person name="Song A."/>
            <person name="Song B.-B."/>
            <person name="Dinh H."/>
            <person name="Thornton R."/>
            <person name="Coyle M."/>
            <person name="Francisco L."/>
            <person name="Jackson L."/>
            <person name="Javaid M."/>
            <person name="Korchina V."/>
            <person name="Kovar C."/>
            <person name="Mata R."/>
            <person name="Mathew T."/>
            <person name="Ngo R."/>
            <person name="Nguyen L."/>
            <person name="Nguyen N."/>
            <person name="Okwuonu G."/>
            <person name="Ongeri F."/>
            <person name="Pham C."/>
            <person name="Simmons D."/>
            <person name="Wilczek-Boney K."/>
            <person name="Hale W."/>
            <person name="Jakkamsetti A."/>
            <person name="Pham P."/>
            <person name="Ruth R."/>
            <person name="San Lucas F."/>
            <person name="Warren J."/>
            <person name="Zhang J."/>
            <person name="Zhao Z."/>
            <person name="Zhou C."/>
            <person name="Zhu D."/>
            <person name="Lee S."/>
            <person name="Bess C."/>
            <person name="Blankenburg K."/>
            <person name="Forbes L."/>
            <person name="Fu Q."/>
            <person name="Gubbala S."/>
            <person name="Hirani K."/>
            <person name="Jayaseelan J.C."/>
            <person name="Lara F."/>
            <person name="Munidasa M."/>
            <person name="Palculict T."/>
            <person name="Patil S."/>
            <person name="Pu L.-L."/>
            <person name="Saada N."/>
            <person name="Tang L."/>
            <person name="Weissenberger G."/>
            <person name="Zhu Y."/>
            <person name="Hemphill L."/>
            <person name="Shang Y."/>
            <person name="Youmans B."/>
            <person name="Ayvaz T."/>
            <person name="Ross M."/>
            <person name="Santibanez J."/>
            <person name="Aqrawi P."/>
            <person name="Gross S."/>
            <person name="Joshi V."/>
            <person name="Fowler G."/>
            <person name="Nazareth L."/>
            <person name="Reid J."/>
            <person name="Worley K."/>
            <person name="Petrosino J."/>
            <person name="Highlander S."/>
            <person name="Gibbs R."/>
        </authorList>
    </citation>
    <scope>NUCLEOTIDE SEQUENCE [LARGE SCALE GENOMIC DNA]</scope>
    <source>
        <strain evidence="2">ATCC 33707</strain>
    </source>
</reference>
<dbReference type="Proteomes" id="UP000004245">
    <property type="component" value="Unassembled WGS sequence"/>
</dbReference>
<name>F1TJG6_RHOHA</name>
<dbReference type="AlphaFoldDB" id="F1TJG6"/>
<dbReference type="EMBL" id="ADNW02000019">
    <property type="protein sequence ID" value="EGD22270.1"/>
    <property type="molecule type" value="Genomic_DNA"/>
</dbReference>
<gene>
    <name evidence="2" type="ORF">HMPREF0724_13869</name>
</gene>
<evidence type="ECO:0000313" key="2">
    <source>
        <dbReference type="EMBL" id="EGD22270.1"/>
    </source>
</evidence>
<organism evidence="2 3">
    <name type="scientific">Prescottella equi ATCC 33707</name>
    <dbReference type="NCBI Taxonomy" id="525370"/>
    <lineage>
        <taxon>Bacteria</taxon>
        <taxon>Bacillati</taxon>
        <taxon>Actinomycetota</taxon>
        <taxon>Actinomycetes</taxon>
        <taxon>Mycobacteriales</taxon>
        <taxon>Nocardiaceae</taxon>
        <taxon>Prescottella</taxon>
    </lineage>
</organism>
<dbReference type="HOGENOM" id="CLU_3257035_0_0_11"/>
<evidence type="ECO:0000256" key="1">
    <source>
        <dbReference type="SAM" id="MobiDB-lite"/>
    </source>
</evidence>
<protein>
    <submittedName>
        <fullName evidence="2">Uncharacterized protein</fullName>
    </submittedName>
</protein>
<comment type="caution">
    <text evidence="2">The sequence shown here is derived from an EMBL/GenBank/DDBJ whole genome shotgun (WGS) entry which is preliminary data.</text>
</comment>
<keyword evidence="3" id="KW-1185">Reference proteome</keyword>
<feature type="region of interest" description="Disordered" evidence="1">
    <location>
        <begin position="17"/>
        <end position="42"/>
    </location>
</feature>
<evidence type="ECO:0000313" key="3">
    <source>
        <dbReference type="Proteomes" id="UP000004245"/>
    </source>
</evidence>
<sequence length="42" mass="4273">MGPPRSDAVPVGAVMSDSVAGQPNASGVDRCYRGRAASPQRT</sequence>
<accession>F1TJG6</accession>